<organism evidence="1 2">
    <name type="scientific">Peronospora matthiolae</name>
    <dbReference type="NCBI Taxonomy" id="2874970"/>
    <lineage>
        <taxon>Eukaryota</taxon>
        <taxon>Sar</taxon>
        <taxon>Stramenopiles</taxon>
        <taxon>Oomycota</taxon>
        <taxon>Peronosporomycetes</taxon>
        <taxon>Peronosporales</taxon>
        <taxon>Peronosporaceae</taxon>
        <taxon>Peronospora</taxon>
    </lineage>
</organism>
<sequence>MPTGLGKLLQSLGNKRQLLHPDEPAYFLLTKTNSVNTSSTFLEFLGPSQSLPKCERPTRISLHGVETVLANQRLLPFGARSRGRGVTF</sequence>
<dbReference type="EMBL" id="CAKLBY020000075">
    <property type="protein sequence ID" value="CAK7924448.1"/>
    <property type="molecule type" value="Genomic_DNA"/>
</dbReference>
<dbReference type="Proteomes" id="UP001162060">
    <property type="component" value="Unassembled WGS sequence"/>
</dbReference>
<proteinExistence type="predicted"/>
<name>A0AAV1TTR0_9STRA</name>
<evidence type="ECO:0000313" key="2">
    <source>
        <dbReference type="Proteomes" id="UP001162060"/>
    </source>
</evidence>
<accession>A0AAV1TTR0</accession>
<protein>
    <submittedName>
        <fullName evidence="1">Uncharacterized protein</fullName>
    </submittedName>
</protein>
<comment type="caution">
    <text evidence="1">The sequence shown here is derived from an EMBL/GenBank/DDBJ whole genome shotgun (WGS) entry which is preliminary data.</text>
</comment>
<evidence type="ECO:0000313" key="1">
    <source>
        <dbReference type="EMBL" id="CAK7924448.1"/>
    </source>
</evidence>
<dbReference type="AlphaFoldDB" id="A0AAV1TTR0"/>
<gene>
    <name evidence="1" type="ORF">PM001_LOCUS9598</name>
</gene>
<reference evidence="1" key="1">
    <citation type="submission" date="2024-01" db="EMBL/GenBank/DDBJ databases">
        <authorList>
            <person name="Webb A."/>
        </authorList>
    </citation>
    <scope>NUCLEOTIDE SEQUENCE</scope>
    <source>
        <strain evidence="1">Pm1</strain>
    </source>
</reference>